<proteinExistence type="predicted"/>
<keyword evidence="2" id="KW-0812">Transmembrane</keyword>
<keyword evidence="2" id="KW-1133">Transmembrane helix</keyword>
<feature type="compositionally biased region" description="Basic and acidic residues" evidence="1">
    <location>
        <begin position="781"/>
        <end position="802"/>
    </location>
</feature>
<evidence type="ECO:0000256" key="3">
    <source>
        <dbReference type="SAM" id="SignalP"/>
    </source>
</evidence>
<feature type="compositionally biased region" description="Basic residues" evidence="1">
    <location>
        <begin position="803"/>
        <end position="820"/>
    </location>
</feature>
<organism evidence="4 5">
    <name type="scientific">Tetranychus urticae</name>
    <name type="common">Two-spotted spider mite</name>
    <dbReference type="NCBI Taxonomy" id="32264"/>
    <lineage>
        <taxon>Eukaryota</taxon>
        <taxon>Metazoa</taxon>
        <taxon>Ecdysozoa</taxon>
        <taxon>Arthropoda</taxon>
        <taxon>Chelicerata</taxon>
        <taxon>Arachnida</taxon>
        <taxon>Acari</taxon>
        <taxon>Acariformes</taxon>
        <taxon>Trombidiformes</taxon>
        <taxon>Prostigmata</taxon>
        <taxon>Eleutherengona</taxon>
        <taxon>Raphignathae</taxon>
        <taxon>Tetranychoidea</taxon>
        <taxon>Tetranychidae</taxon>
        <taxon>Tetranychus</taxon>
    </lineage>
</organism>
<feature type="region of interest" description="Disordered" evidence="1">
    <location>
        <begin position="777"/>
        <end position="820"/>
    </location>
</feature>
<feature type="transmembrane region" description="Helical" evidence="2">
    <location>
        <begin position="597"/>
        <end position="617"/>
    </location>
</feature>
<reference evidence="5" key="1">
    <citation type="submission" date="2011-08" db="EMBL/GenBank/DDBJ databases">
        <authorList>
            <person name="Rombauts S."/>
        </authorList>
    </citation>
    <scope>NUCLEOTIDE SEQUENCE</scope>
    <source>
        <strain evidence="5">London</strain>
    </source>
</reference>
<name>A0A158P4W3_TETUR</name>
<feature type="compositionally biased region" description="Basic and acidic residues" evidence="1">
    <location>
        <begin position="692"/>
        <end position="701"/>
    </location>
</feature>
<accession>A0A158P4W3</accession>
<feature type="signal peptide" evidence="3">
    <location>
        <begin position="1"/>
        <end position="20"/>
    </location>
</feature>
<keyword evidence="2" id="KW-0472">Membrane</keyword>
<dbReference type="EMBL" id="CAEY01002021">
    <property type="status" value="NOT_ANNOTATED_CDS"/>
    <property type="molecule type" value="Genomic_DNA"/>
</dbReference>
<evidence type="ECO:0000313" key="5">
    <source>
        <dbReference type="Proteomes" id="UP000015104"/>
    </source>
</evidence>
<feature type="region of interest" description="Disordered" evidence="1">
    <location>
        <begin position="671"/>
        <end position="718"/>
    </location>
</feature>
<sequence>MSISYFLLTIVICLFSEIVSFRTPKHDMIFYYKTPSNVFLTDKDNSTTYYGIYLVGKTIYINVSKSVVNVSELVNWKVINVDKDRLMFVHQNIPQMLINQKTIKNMTYSGKLTGPIIAFGDDEALHVPTILNPDLTEPPVDWNYLELLHFDVESEKVSVIRCLPAFQDDWKYIAIWKMTDYIHFDNKLYLLIMRSIWDEKVSDITHEISIMRLCLDRGSELISSAVEMHFTRPEFDANELHEVIFVYFSQSYNDDNESKSFYLCTNQHLSNQSAIIVYYYFDHLFPLFEQTAKSCSSGANNVTLLRHHIRSEVGVCKKTIHESCLTKGNIVPSVDISNLAVIGKLPSTMFVNKNQVLKMNKFVLSFPFYANTLNVYTKVSPFAPIVVHVFSYYASTTDIQFETDLWENFIIGSVKIFHINKHPFEGYYLTNVYNQIIPTWDIPLCSRLTTCTQCFMYGSSIDCVWSNSACTNATINHQPKTKIESNFNNCFKIIDISPSIFNSSLPKTLTIILDEPLLITESQETLIIRAGPHNRCTNITINGAVIECSLKLVESGEFNIVLNLVNDNYADVYSMSTVSFDKVNIAAFNAANATNTFAIIFILFASLLMSACLFLAYKMCNKQQSGLVKIFSGSKKAAEHVESQRSIKHVDPKISPKMNAQVQNDIAKSMKSSSKLVKSLNQKPARTKHGKKQSDKLGEKMKSKRSTKNTKKLVASQESIMVVEPPISPQMDTRTQINPTKSKELLSNLFRALISNPLVKINRKFNFNSTGKLVKSSNELSTRKVDKQLNSKPMDKLEELARPKKPKKSKKPNKSKKPRK</sequence>
<protein>
    <recommendedName>
        <fullName evidence="6">Sema domain-containing protein</fullName>
    </recommendedName>
</protein>
<feature type="compositionally biased region" description="Low complexity" evidence="1">
    <location>
        <begin position="671"/>
        <end position="683"/>
    </location>
</feature>
<dbReference type="AlphaFoldDB" id="A0A158P4W3"/>
<feature type="chain" id="PRO_5007630071" description="Sema domain-containing protein" evidence="3">
    <location>
        <begin position="21"/>
        <end position="820"/>
    </location>
</feature>
<evidence type="ECO:0008006" key="6">
    <source>
        <dbReference type="Google" id="ProtNLM"/>
    </source>
</evidence>
<feature type="compositionally biased region" description="Basic residues" evidence="1">
    <location>
        <begin position="702"/>
        <end position="711"/>
    </location>
</feature>
<reference evidence="4" key="2">
    <citation type="submission" date="2016-04" db="UniProtKB">
        <authorList>
            <consortium name="EnsemblMetazoa"/>
        </authorList>
    </citation>
    <scope>IDENTIFICATION</scope>
</reference>
<dbReference type="EnsemblMetazoa" id="tetur09g07320.1">
    <property type="protein sequence ID" value="tetur09g07320.1"/>
    <property type="gene ID" value="tetur09g07320"/>
</dbReference>
<evidence type="ECO:0000313" key="4">
    <source>
        <dbReference type="EnsemblMetazoa" id="tetur09g07320.1"/>
    </source>
</evidence>
<keyword evidence="3" id="KW-0732">Signal</keyword>
<keyword evidence="5" id="KW-1185">Reference proteome</keyword>
<evidence type="ECO:0000256" key="2">
    <source>
        <dbReference type="SAM" id="Phobius"/>
    </source>
</evidence>
<dbReference type="Proteomes" id="UP000015104">
    <property type="component" value="Unassembled WGS sequence"/>
</dbReference>
<evidence type="ECO:0000256" key="1">
    <source>
        <dbReference type="SAM" id="MobiDB-lite"/>
    </source>
</evidence>